<accession>F7WZN6</accession>
<keyword evidence="9" id="KW-1185">Reference proteome</keyword>
<reference evidence="8 9" key="1">
    <citation type="journal article" date="2011" name="Appl. Environ. Microbiol.">
        <title>The genome of Buchnera aphidicola from the aphid Cinara tujafilina provides new clues about the evolutionary history of metabolic losses in bacterial endosymbionts.</title>
        <authorList>
            <person name="Lamelas A."/>
            <person name="Gosalbes M.J."/>
            <person name="Moya A."/>
            <person name="Latorre A."/>
        </authorList>
    </citation>
    <scope>NUCLEOTIDE SEQUENCE [LARGE SCALE GENOMIC DNA]</scope>
    <source>
        <strain evidence="9">Cinara tujafilina</strain>
    </source>
</reference>
<dbReference type="GO" id="GO:0019843">
    <property type="term" value="F:rRNA binding"/>
    <property type="evidence" value="ECO:0007669"/>
    <property type="project" value="UniProtKB-UniRule"/>
</dbReference>
<dbReference type="GO" id="GO:0005840">
    <property type="term" value="C:ribosome"/>
    <property type="evidence" value="ECO:0007669"/>
    <property type="project" value="UniProtKB-KW"/>
</dbReference>
<keyword evidence="3 6" id="KW-0687">Ribonucleoprotein</keyword>
<proteinExistence type="inferred from homology"/>
<dbReference type="PROSITE" id="PS00053">
    <property type="entry name" value="RIBOSOMAL_S8"/>
    <property type="match status" value="1"/>
</dbReference>
<dbReference type="NCBIfam" id="NF001109">
    <property type="entry name" value="PRK00136.1"/>
    <property type="match status" value="1"/>
</dbReference>
<evidence type="ECO:0000256" key="5">
    <source>
        <dbReference type="ARBA" id="ARBA00046740"/>
    </source>
</evidence>
<comment type="subunit">
    <text evidence="5 6">Part of the 30S ribosomal subunit. Contacts proteins S5 and S12.</text>
</comment>
<keyword evidence="6" id="KW-0699">rRNA-binding</keyword>
<dbReference type="GO" id="GO:0005737">
    <property type="term" value="C:cytoplasm"/>
    <property type="evidence" value="ECO:0007669"/>
    <property type="project" value="UniProtKB-ARBA"/>
</dbReference>
<dbReference type="AlphaFoldDB" id="F7WZN6"/>
<dbReference type="GO" id="GO:0006412">
    <property type="term" value="P:translation"/>
    <property type="evidence" value="ECO:0007669"/>
    <property type="project" value="UniProtKB-UniRule"/>
</dbReference>
<evidence type="ECO:0000313" key="9">
    <source>
        <dbReference type="Proteomes" id="UP000006811"/>
    </source>
</evidence>
<dbReference type="InterPro" id="IPR000630">
    <property type="entry name" value="Ribosomal_uS8"/>
</dbReference>
<name>F7WZN6_9GAMM</name>
<dbReference type="Proteomes" id="UP000006811">
    <property type="component" value="Chromosome"/>
</dbReference>
<sequence length="130" mass="14763">MSIQDPISDMITCIRNGQRANKISITIPFSKLKKNITKVLKSEGYIINYHIYKKTYQVLEIVLKYFKGKPVIENISRVSRPGLRQYCKKKDLPLIMQGLGIAIISTSCGILTDRVARIKNLGGEIICYVE</sequence>
<organism evidence="8 9">
    <name type="scientific">Buchnera aphidicola</name>
    <name type="common">Cinara tujafilina</name>
    <dbReference type="NCBI Taxonomy" id="261317"/>
    <lineage>
        <taxon>Bacteria</taxon>
        <taxon>Pseudomonadati</taxon>
        <taxon>Pseudomonadota</taxon>
        <taxon>Gammaproteobacteria</taxon>
        <taxon>Enterobacterales</taxon>
        <taxon>Erwiniaceae</taxon>
        <taxon>Buchnera</taxon>
    </lineage>
</organism>
<dbReference type="STRING" id="261317.BCTU_338"/>
<evidence type="ECO:0000256" key="7">
    <source>
        <dbReference type="RuleBase" id="RU003660"/>
    </source>
</evidence>
<dbReference type="eggNOG" id="COG0096">
    <property type="taxonomic scope" value="Bacteria"/>
</dbReference>
<evidence type="ECO:0000256" key="3">
    <source>
        <dbReference type="ARBA" id="ARBA00023274"/>
    </source>
</evidence>
<keyword evidence="6" id="KW-0694">RNA-binding</keyword>
<comment type="similarity">
    <text evidence="1 6 7">Belongs to the universal ribosomal protein uS8 family.</text>
</comment>
<dbReference type="SUPFAM" id="SSF56047">
    <property type="entry name" value="Ribosomal protein S8"/>
    <property type="match status" value="1"/>
</dbReference>
<evidence type="ECO:0000313" key="8">
    <source>
        <dbReference type="EMBL" id="AEH39903.1"/>
    </source>
</evidence>
<dbReference type="Pfam" id="PF00410">
    <property type="entry name" value="Ribosomal_S8"/>
    <property type="match status" value="1"/>
</dbReference>
<dbReference type="InterPro" id="IPR035987">
    <property type="entry name" value="Ribosomal_uS8_sf"/>
</dbReference>
<dbReference type="PANTHER" id="PTHR11758">
    <property type="entry name" value="40S RIBOSOMAL PROTEIN S15A"/>
    <property type="match status" value="1"/>
</dbReference>
<evidence type="ECO:0000256" key="2">
    <source>
        <dbReference type="ARBA" id="ARBA00022980"/>
    </source>
</evidence>
<gene>
    <name evidence="6 8" type="primary">rpsH</name>
    <name evidence="8" type="ORF">BCTU_338</name>
</gene>
<evidence type="ECO:0000256" key="6">
    <source>
        <dbReference type="HAMAP-Rule" id="MF_01302"/>
    </source>
</evidence>
<dbReference type="Gene3D" id="3.30.1370.30">
    <property type="match status" value="1"/>
</dbReference>
<dbReference type="Gene3D" id="3.30.1490.10">
    <property type="match status" value="1"/>
</dbReference>
<comment type="function">
    <text evidence="6">One of the primary rRNA binding proteins, it binds directly to 16S rRNA central domain where it helps coordinate assembly of the platform of the 30S subunit.</text>
</comment>
<dbReference type="GO" id="GO:0003735">
    <property type="term" value="F:structural constituent of ribosome"/>
    <property type="evidence" value="ECO:0007669"/>
    <property type="project" value="InterPro"/>
</dbReference>
<dbReference type="EMBL" id="CP001817">
    <property type="protein sequence ID" value="AEH39903.1"/>
    <property type="molecule type" value="Genomic_DNA"/>
</dbReference>
<dbReference type="KEGG" id="baj:BCTU_338"/>
<dbReference type="FunFam" id="3.30.1490.10:FF:000001">
    <property type="entry name" value="30S ribosomal protein S8"/>
    <property type="match status" value="1"/>
</dbReference>
<evidence type="ECO:0000256" key="4">
    <source>
        <dbReference type="ARBA" id="ARBA00035258"/>
    </source>
</evidence>
<dbReference type="HOGENOM" id="CLU_098428_0_0_6"/>
<dbReference type="InterPro" id="IPR047863">
    <property type="entry name" value="Ribosomal_uS8_CS"/>
</dbReference>
<evidence type="ECO:0000256" key="1">
    <source>
        <dbReference type="ARBA" id="ARBA00006471"/>
    </source>
</evidence>
<protein>
    <recommendedName>
        <fullName evidence="4 6">Small ribosomal subunit protein uS8</fullName>
    </recommendedName>
</protein>
<dbReference type="HAMAP" id="MF_01302_B">
    <property type="entry name" value="Ribosomal_uS8_B"/>
    <property type="match status" value="1"/>
</dbReference>
<dbReference type="OrthoDB" id="9802617at2"/>
<keyword evidence="2 6" id="KW-0689">Ribosomal protein</keyword>
<dbReference type="GO" id="GO:1990904">
    <property type="term" value="C:ribonucleoprotein complex"/>
    <property type="evidence" value="ECO:0007669"/>
    <property type="project" value="UniProtKB-KW"/>
</dbReference>